<keyword evidence="1" id="KW-0812">Transmembrane</keyword>
<protein>
    <submittedName>
        <fullName evidence="2">Uncharacterized protein</fullName>
    </submittedName>
</protein>
<evidence type="ECO:0000313" key="2">
    <source>
        <dbReference type="EMBL" id="JAH90329.1"/>
    </source>
</evidence>
<keyword evidence="1" id="KW-0472">Membrane</keyword>
<keyword evidence="1" id="KW-1133">Transmembrane helix</keyword>
<reference evidence="2" key="1">
    <citation type="submission" date="2014-11" db="EMBL/GenBank/DDBJ databases">
        <authorList>
            <person name="Amaro Gonzalez C."/>
        </authorList>
    </citation>
    <scope>NUCLEOTIDE SEQUENCE</scope>
</reference>
<dbReference type="EMBL" id="GBXM01018248">
    <property type="protein sequence ID" value="JAH90329.1"/>
    <property type="molecule type" value="Transcribed_RNA"/>
</dbReference>
<reference evidence="2" key="2">
    <citation type="journal article" date="2015" name="Fish Shellfish Immunol.">
        <title>Early steps in the European eel (Anguilla anguilla)-Vibrio vulnificus interaction in the gills: Role of the RtxA13 toxin.</title>
        <authorList>
            <person name="Callol A."/>
            <person name="Pajuelo D."/>
            <person name="Ebbesson L."/>
            <person name="Teles M."/>
            <person name="MacKenzie S."/>
            <person name="Amaro C."/>
        </authorList>
    </citation>
    <scope>NUCLEOTIDE SEQUENCE</scope>
</reference>
<evidence type="ECO:0000256" key="1">
    <source>
        <dbReference type="SAM" id="Phobius"/>
    </source>
</evidence>
<dbReference type="AlphaFoldDB" id="A0A0E9WIW2"/>
<proteinExistence type="predicted"/>
<organism evidence="2">
    <name type="scientific">Anguilla anguilla</name>
    <name type="common">European freshwater eel</name>
    <name type="synonym">Muraena anguilla</name>
    <dbReference type="NCBI Taxonomy" id="7936"/>
    <lineage>
        <taxon>Eukaryota</taxon>
        <taxon>Metazoa</taxon>
        <taxon>Chordata</taxon>
        <taxon>Craniata</taxon>
        <taxon>Vertebrata</taxon>
        <taxon>Euteleostomi</taxon>
        <taxon>Actinopterygii</taxon>
        <taxon>Neopterygii</taxon>
        <taxon>Teleostei</taxon>
        <taxon>Anguilliformes</taxon>
        <taxon>Anguillidae</taxon>
        <taxon>Anguilla</taxon>
    </lineage>
</organism>
<name>A0A0E9WIW2_ANGAN</name>
<feature type="transmembrane region" description="Helical" evidence="1">
    <location>
        <begin position="15"/>
        <end position="38"/>
    </location>
</feature>
<accession>A0A0E9WIW2</accession>
<sequence length="40" mass="4727">MLPRLQVFKFVFKSILYVFVNLNIYTDNLTVIMAVIYISV</sequence>